<feature type="domain" description="DUF3298" evidence="1">
    <location>
        <begin position="176"/>
        <end position="252"/>
    </location>
</feature>
<reference evidence="3" key="1">
    <citation type="submission" date="2020-10" db="EMBL/GenBank/DDBJ databases">
        <authorList>
            <person name="Gilroy R."/>
        </authorList>
    </citation>
    <scope>NUCLEOTIDE SEQUENCE</scope>
    <source>
        <strain evidence="3">1383</strain>
    </source>
</reference>
<accession>A0A9D1H9U7</accession>
<dbReference type="AlphaFoldDB" id="A0A9D1H9U7"/>
<dbReference type="Proteomes" id="UP000824161">
    <property type="component" value="Unassembled WGS sequence"/>
</dbReference>
<evidence type="ECO:0000313" key="3">
    <source>
        <dbReference type="EMBL" id="HIT97919.1"/>
    </source>
</evidence>
<proteinExistence type="predicted"/>
<sequence>MKKLVAILLVVVLAGVAVWAWRYRSQACDYRYEVVSRYDENCKDSSDCTSYYVSYPEFSKKLFPSSAVDSINAQVYRQVSGPDGKTPEQLADEFFQEYRNYVALREKIAQEEQDTAMMRFIPSWFNTSECFVVINAPRLIVTGYKVSQYVGGAHGMYALVYSNYDAKTGARLGLSDVFSDTLALGEKITAQFIRERELDTDIPLSEQGYFIEDNLLPLTDNFALHPDGVIFYYNVYEIAPYSYGPSSVTVPYAELDGILKYKPDFERAEVFAPDMES</sequence>
<evidence type="ECO:0000259" key="1">
    <source>
        <dbReference type="Pfam" id="PF11738"/>
    </source>
</evidence>
<dbReference type="InterPro" id="IPR037126">
    <property type="entry name" value="PdaC/RsiV-like_sf"/>
</dbReference>
<dbReference type="Pfam" id="PF13739">
    <property type="entry name" value="PdaC"/>
    <property type="match status" value="1"/>
</dbReference>
<reference evidence="3" key="2">
    <citation type="journal article" date="2021" name="PeerJ">
        <title>Extensive microbial diversity within the chicken gut microbiome revealed by metagenomics and culture.</title>
        <authorList>
            <person name="Gilroy R."/>
            <person name="Ravi A."/>
            <person name="Getino M."/>
            <person name="Pursley I."/>
            <person name="Horton D.L."/>
            <person name="Alikhan N.F."/>
            <person name="Baker D."/>
            <person name="Gharbi K."/>
            <person name="Hall N."/>
            <person name="Watson M."/>
            <person name="Adriaenssens E.M."/>
            <person name="Foster-Nyarko E."/>
            <person name="Jarju S."/>
            <person name="Secka A."/>
            <person name="Antonio M."/>
            <person name="Oren A."/>
            <person name="Chaudhuri R.R."/>
            <person name="La Ragione R."/>
            <person name="Hildebrand F."/>
            <person name="Pallen M.J."/>
        </authorList>
    </citation>
    <scope>NUCLEOTIDE SEQUENCE</scope>
    <source>
        <strain evidence="3">1383</strain>
    </source>
</reference>
<dbReference type="Gene3D" id="3.90.640.20">
    <property type="entry name" value="Heat-shock cognate protein, ATPase"/>
    <property type="match status" value="1"/>
</dbReference>
<feature type="domain" description="Deacetylase PdaC" evidence="2">
    <location>
        <begin position="43"/>
        <end position="157"/>
    </location>
</feature>
<dbReference type="InterPro" id="IPR021729">
    <property type="entry name" value="DUF3298"/>
</dbReference>
<organism evidence="3 4">
    <name type="scientific">Candidatus Merdimorpha stercoravium</name>
    <dbReference type="NCBI Taxonomy" id="2840863"/>
    <lineage>
        <taxon>Bacteria</taxon>
        <taxon>Pseudomonadati</taxon>
        <taxon>Bacteroidota</taxon>
        <taxon>Flavobacteriia</taxon>
        <taxon>Flavobacteriales</taxon>
        <taxon>Candidatus Merdimorpha</taxon>
    </lineage>
</organism>
<comment type="caution">
    <text evidence="3">The sequence shown here is derived from an EMBL/GenBank/DDBJ whole genome shotgun (WGS) entry which is preliminary data.</text>
</comment>
<evidence type="ECO:0000259" key="2">
    <source>
        <dbReference type="Pfam" id="PF13739"/>
    </source>
</evidence>
<protein>
    <submittedName>
        <fullName evidence="3">DUF3298 domain-containing protein</fullName>
    </submittedName>
</protein>
<evidence type="ECO:0000313" key="4">
    <source>
        <dbReference type="Proteomes" id="UP000824161"/>
    </source>
</evidence>
<dbReference type="EMBL" id="DVLY01000086">
    <property type="protein sequence ID" value="HIT97919.1"/>
    <property type="molecule type" value="Genomic_DNA"/>
</dbReference>
<name>A0A9D1H9U7_9FLAO</name>
<gene>
    <name evidence="3" type="ORF">IAC44_03675</name>
</gene>
<dbReference type="Gene3D" id="3.30.565.40">
    <property type="entry name" value="Fervidobacterium nodosum Rt17-B1 like"/>
    <property type="match status" value="1"/>
</dbReference>
<dbReference type="Pfam" id="PF11738">
    <property type="entry name" value="DUF3298"/>
    <property type="match status" value="1"/>
</dbReference>
<dbReference type="InterPro" id="IPR025303">
    <property type="entry name" value="PdaC"/>
</dbReference>